<dbReference type="RefSeq" id="XP_016635248.1">
    <property type="nucleotide sequence ID" value="XM_016773191.1"/>
</dbReference>
<dbReference type="SUPFAM" id="SSF53474">
    <property type="entry name" value="alpha/beta-Hydrolases"/>
    <property type="match status" value="1"/>
</dbReference>
<evidence type="ECO:0000259" key="2">
    <source>
        <dbReference type="Pfam" id="PF02129"/>
    </source>
</evidence>
<dbReference type="PANTHER" id="PTHR22946:SF9">
    <property type="entry name" value="POLYKETIDE TRANSFERASE AF380"/>
    <property type="match status" value="1"/>
</dbReference>
<dbReference type="AlphaFoldDB" id="A0A0D2HGT1"/>
<dbReference type="InterPro" id="IPR029058">
    <property type="entry name" value="AB_hydrolase_fold"/>
</dbReference>
<organism evidence="3 4">
    <name type="scientific">Fonsecaea multimorphosa CBS 102226</name>
    <dbReference type="NCBI Taxonomy" id="1442371"/>
    <lineage>
        <taxon>Eukaryota</taxon>
        <taxon>Fungi</taxon>
        <taxon>Dikarya</taxon>
        <taxon>Ascomycota</taxon>
        <taxon>Pezizomycotina</taxon>
        <taxon>Eurotiomycetes</taxon>
        <taxon>Chaetothyriomycetidae</taxon>
        <taxon>Chaetothyriales</taxon>
        <taxon>Herpotrichiellaceae</taxon>
        <taxon>Fonsecaea</taxon>
    </lineage>
</organism>
<reference evidence="3 4" key="1">
    <citation type="submission" date="2015-01" db="EMBL/GenBank/DDBJ databases">
        <title>The Genome Sequence of Fonsecaea multimorphosa CBS 102226.</title>
        <authorList>
            <consortium name="The Broad Institute Genomics Platform"/>
            <person name="Cuomo C."/>
            <person name="de Hoog S."/>
            <person name="Gorbushina A."/>
            <person name="Stielow B."/>
            <person name="Teixiera M."/>
            <person name="Abouelleil A."/>
            <person name="Chapman S.B."/>
            <person name="Priest M."/>
            <person name="Young S.K."/>
            <person name="Wortman J."/>
            <person name="Nusbaum C."/>
            <person name="Birren B."/>
        </authorList>
    </citation>
    <scope>NUCLEOTIDE SEQUENCE [LARGE SCALE GENOMIC DNA]</scope>
    <source>
        <strain evidence="3 4">CBS 102226</strain>
    </source>
</reference>
<dbReference type="Proteomes" id="UP000053411">
    <property type="component" value="Unassembled WGS sequence"/>
</dbReference>
<dbReference type="PANTHER" id="PTHR22946">
    <property type="entry name" value="DIENELACTONE HYDROLASE DOMAIN-CONTAINING PROTEIN-RELATED"/>
    <property type="match status" value="1"/>
</dbReference>
<name>A0A0D2HGT1_9EURO</name>
<evidence type="ECO:0000313" key="3">
    <source>
        <dbReference type="EMBL" id="KIY01126.1"/>
    </source>
</evidence>
<keyword evidence="4" id="KW-1185">Reference proteome</keyword>
<dbReference type="ESTHER" id="9euro-a0a0d2hgt1">
    <property type="family name" value="Xaa-Pro-like_dom"/>
</dbReference>
<dbReference type="EMBL" id="KN848065">
    <property type="protein sequence ID" value="KIY01126.1"/>
    <property type="molecule type" value="Genomic_DNA"/>
</dbReference>
<gene>
    <name evidence="3" type="ORF">Z520_02678</name>
</gene>
<dbReference type="GeneID" id="27708424"/>
<evidence type="ECO:0000256" key="1">
    <source>
        <dbReference type="ARBA" id="ARBA00022801"/>
    </source>
</evidence>
<dbReference type="Gene3D" id="3.40.50.1820">
    <property type="entry name" value="alpha/beta hydrolase"/>
    <property type="match status" value="1"/>
</dbReference>
<dbReference type="VEuPathDB" id="FungiDB:Z520_02678"/>
<evidence type="ECO:0000313" key="4">
    <source>
        <dbReference type="Proteomes" id="UP000053411"/>
    </source>
</evidence>
<dbReference type="GO" id="GO:0016788">
    <property type="term" value="F:hydrolase activity, acting on ester bonds"/>
    <property type="evidence" value="ECO:0007669"/>
    <property type="project" value="UniProtKB-ARBA"/>
</dbReference>
<dbReference type="Gene3D" id="1.10.10.800">
    <property type="match status" value="1"/>
</dbReference>
<dbReference type="Pfam" id="PF02129">
    <property type="entry name" value="Peptidase_S15"/>
    <property type="match status" value="1"/>
</dbReference>
<protein>
    <recommendedName>
        <fullName evidence="2">Xaa-Pro dipeptidyl-peptidase-like domain-containing protein</fullName>
    </recommendedName>
</protein>
<accession>A0A0D2HGT1</accession>
<sequence>MAREDVAFQTSDAVTLRGWFFKPQHASSEPLPCIIMSGGWAVLKEMGLDKFAQYFVSNLAVSCLVYDHRGFGESDTKEGQPRSEILPAQQTSDLSDAITYAQLRPDVNKDKIGIWGSSYSGAHCLWVGAVDRRVKVVLVQVPVTDGWASFHRFHRDDEIKQINKALEKDRLARGAGEEPGRIPIIDADPHKPQVFPTRDCYDFFTEWDRKLLGKCRNNVTVKSLEALREYYPSAHIHRISPTPLLVTLALDDNLTPPDMVLEAYSRAREPKELQFIPGGHFDAYDGEIFDANARGQLEFLKKHFLRI</sequence>
<dbReference type="OrthoDB" id="2498029at2759"/>
<dbReference type="STRING" id="1442371.A0A0D2HGT1"/>
<keyword evidence="1" id="KW-0378">Hydrolase</keyword>
<dbReference type="InterPro" id="IPR000383">
    <property type="entry name" value="Xaa-Pro-like_dom"/>
</dbReference>
<dbReference type="InterPro" id="IPR050261">
    <property type="entry name" value="FrsA_esterase"/>
</dbReference>
<proteinExistence type="predicted"/>
<feature type="domain" description="Xaa-Pro dipeptidyl-peptidase-like" evidence="2">
    <location>
        <begin position="21"/>
        <end position="281"/>
    </location>
</feature>